<dbReference type="RefSeq" id="WP_069312062.1">
    <property type="nucleotide sequence ID" value="NZ_MDTU01000001.1"/>
</dbReference>
<organism evidence="9 10">
    <name type="scientific">Piscirickettsia litoralis</name>
    <dbReference type="NCBI Taxonomy" id="1891921"/>
    <lineage>
        <taxon>Bacteria</taxon>
        <taxon>Pseudomonadati</taxon>
        <taxon>Pseudomonadota</taxon>
        <taxon>Gammaproteobacteria</taxon>
        <taxon>Thiotrichales</taxon>
        <taxon>Piscirickettsiaceae</taxon>
        <taxon>Piscirickettsia</taxon>
    </lineage>
</organism>
<evidence type="ECO:0000256" key="5">
    <source>
        <dbReference type="SAM" id="MobiDB-lite"/>
    </source>
</evidence>
<protein>
    <recommendedName>
        <fullName evidence="11">Chemotaxis protein</fullName>
    </recommendedName>
</protein>
<dbReference type="InterPro" id="IPR003660">
    <property type="entry name" value="HAMP_dom"/>
</dbReference>
<feature type="transmembrane region" description="Helical" evidence="6">
    <location>
        <begin position="12"/>
        <end position="36"/>
    </location>
</feature>
<dbReference type="SMART" id="SM00283">
    <property type="entry name" value="MA"/>
    <property type="match status" value="1"/>
</dbReference>
<dbReference type="PROSITE" id="PS50885">
    <property type="entry name" value="HAMP"/>
    <property type="match status" value="1"/>
</dbReference>
<keyword evidence="6" id="KW-0472">Membrane</keyword>
<feature type="compositionally biased region" description="Basic and acidic residues" evidence="5">
    <location>
        <begin position="532"/>
        <end position="546"/>
    </location>
</feature>
<feature type="domain" description="Methyl-accepting transducer" evidence="7">
    <location>
        <begin position="238"/>
        <end position="478"/>
    </location>
</feature>
<dbReference type="PANTHER" id="PTHR32089:SF112">
    <property type="entry name" value="LYSOZYME-LIKE PROTEIN-RELATED"/>
    <property type="match status" value="1"/>
</dbReference>
<evidence type="ECO:0008006" key="11">
    <source>
        <dbReference type="Google" id="ProtNLM"/>
    </source>
</evidence>
<feature type="domain" description="HAMP" evidence="8">
    <location>
        <begin position="178"/>
        <end position="233"/>
    </location>
</feature>
<dbReference type="Proteomes" id="UP000094329">
    <property type="component" value="Unassembled WGS sequence"/>
</dbReference>
<keyword evidence="10" id="KW-1185">Reference proteome</keyword>
<evidence type="ECO:0000256" key="6">
    <source>
        <dbReference type="SAM" id="Phobius"/>
    </source>
</evidence>
<reference evidence="9 10" key="1">
    <citation type="submission" date="2016-08" db="EMBL/GenBank/DDBJ databases">
        <title>Draft genome sequence of Candidatus Piscirickettsia litoralis, from seawater.</title>
        <authorList>
            <person name="Wan X."/>
            <person name="Lee A.J."/>
            <person name="Hou S."/>
            <person name="Donachie S.P."/>
        </authorList>
    </citation>
    <scope>NUCLEOTIDE SEQUENCE [LARGE SCALE GENOMIC DNA]</scope>
    <source>
        <strain evidence="9 10">Y2</strain>
    </source>
</reference>
<evidence type="ECO:0000256" key="1">
    <source>
        <dbReference type="ARBA" id="ARBA00004370"/>
    </source>
</evidence>
<evidence type="ECO:0000259" key="7">
    <source>
        <dbReference type="PROSITE" id="PS50111"/>
    </source>
</evidence>
<feature type="transmembrane region" description="Helical" evidence="6">
    <location>
        <begin position="162"/>
        <end position="181"/>
    </location>
</feature>
<evidence type="ECO:0000256" key="4">
    <source>
        <dbReference type="PROSITE-ProRule" id="PRU00284"/>
    </source>
</evidence>
<keyword evidence="6" id="KW-0812">Transmembrane</keyword>
<dbReference type="SUPFAM" id="SSF58104">
    <property type="entry name" value="Methyl-accepting chemotaxis protein (MCP) signaling domain"/>
    <property type="match status" value="1"/>
</dbReference>
<evidence type="ECO:0000313" key="10">
    <source>
        <dbReference type="Proteomes" id="UP000094329"/>
    </source>
</evidence>
<accession>A0ABX3A4A2</accession>
<dbReference type="CDD" id="cd06225">
    <property type="entry name" value="HAMP"/>
    <property type="match status" value="1"/>
</dbReference>
<dbReference type="Pfam" id="PF00015">
    <property type="entry name" value="MCPsignal"/>
    <property type="match status" value="1"/>
</dbReference>
<evidence type="ECO:0000256" key="3">
    <source>
        <dbReference type="ARBA" id="ARBA00029447"/>
    </source>
</evidence>
<feature type="region of interest" description="Disordered" evidence="5">
    <location>
        <begin position="510"/>
        <end position="546"/>
    </location>
</feature>
<name>A0ABX3A4A2_9GAMM</name>
<dbReference type="Gene3D" id="1.10.287.950">
    <property type="entry name" value="Methyl-accepting chemotaxis protein"/>
    <property type="match status" value="1"/>
</dbReference>
<evidence type="ECO:0000259" key="8">
    <source>
        <dbReference type="PROSITE" id="PS50885"/>
    </source>
</evidence>
<comment type="caution">
    <text evidence="9">The sequence shown here is derived from an EMBL/GenBank/DDBJ whole genome shotgun (WGS) entry which is preliminary data.</text>
</comment>
<dbReference type="Pfam" id="PF00672">
    <property type="entry name" value="HAMP"/>
    <property type="match status" value="1"/>
</dbReference>
<evidence type="ECO:0000256" key="2">
    <source>
        <dbReference type="ARBA" id="ARBA00023224"/>
    </source>
</evidence>
<dbReference type="EMBL" id="MDTU01000001">
    <property type="protein sequence ID" value="ODN42265.1"/>
    <property type="molecule type" value="Genomic_DNA"/>
</dbReference>
<keyword evidence="6" id="KW-1133">Transmembrane helix</keyword>
<proteinExistence type="inferred from homology"/>
<dbReference type="SMART" id="SM00304">
    <property type="entry name" value="HAMP"/>
    <property type="match status" value="1"/>
</dbReference>
<gene>
    <name evidence="9" type="ORF">BGC07_04085</name>
</gene>
<sequence>MTIKALANSLQFKIYILLAAVITATLTVTGIIEYLGDKKSLQQQLREDAMISSKRIASSLAEPLWNLSRTQVLAILKSNLKSREIQALQIKLKPSNAIIAIYKDNDGKMVQLSKPIASNNDSISLPIKYRGETVGNLTYFIDASSINDSLNSVIYKQILQTLILNFLIIAATYILISRIIIKPLLEISNAINTIVEGEEDLSQRVNIKNFSNEIAFLGNGFNRFAYKVSQMIKRVAYDAKNITKEAQHIAKANRGIDVHMNNQSSSLRSVGYSMSDIEQSNTEIERLVYHAAQKATDSAQAADRGGTIVRRNIENMEEISRSVHTSAAGLSRLAELGEAINSVVDTIEIIAKQTDLLALNAAIEAARAGEKGRGFAVVADEVRKLAIRTADATREVAPAIEAINIEVHHTVDAMHEGVNQVLLGVDEVSEAGEILELIIQSAAEVNVATQQIATAIATQNEETVAISSCMYDSLEDIEVLKDDTNQASHSASTLKQRATQLMKTISAFRLPNNNSEDHSEKHSKSTQQRHASNRESSKKDDSDTTD</sequence>
<dbReference type="PANTHER" id="PTHR32089">
    <property type="entry name" value="METHYL-ACCEPTING CHEMOTAXIS PROTEIN MCPB"/>
    <property type="match status" value="1"/>
</dbReference>
<dbReference type="PROSITE" id="PS50111">
    <property type="entry name" value="CHEMOTAXIS_TRANSDUC_2"/>
    <property type="match status" value="1"/>
</dbReference>
<evidence type="ECO:0000313" key="9">
    <source>
        <dbReference type="EMBL" id="ODN42265.1"/>
    </source>
</evidence>
<comment type="subcellular location">
    <subcellularLocation>
        <location evidence="1">Membrane</location>
    </subcellularLocation>
</comment>
<keyword evidence="2 4" id="KW-0807">Transducer</keyword>
<dbReference type="InterPro" id="IPR004089">
    <property type="entry name" value="MCPsignal_dom"/>
</dbReference>
<comment type="similarity">
    <text evidence="3">Belongs to the methyl-accepting chemotaxis (MCP) protein family.</text>
</comment>